<dbReference type="GO" id="GO:0016020">
    <property type="term" value="C:membrane"/>
    <property type="evidence" value="ECO:0007669"/>
    <property type="project" value="UniProtKB-SubCell"/>
</dbReference>
<feature type="transmembrane region" description="Helical" evidence="1">
    <location>
        <begin position="103"/>
        <end position="122"/>
    </location>
</feature>
<organism evidence="2 3">
    <name type="scientific">Hibiscus syriacus</name>
    <name type="common">Rose of Sharon</name>
    <dbReference type="NCBI Taxonomy" id="106335"/>
    <lineage>
        <taxon>Eukaryota</taxon>
        <taxon>Viridiplantae</taxon>
        <taxon>Streptophyta</taxon>
        <taxon>Embryophyta</taxon>
        <taxon>Tracheophyta</taxon>
        <taxon>Spermatophyta</taxon>
        <taxon>Magnoliopsida</taxon>
        <taxon>eudicotyledons</taxon>
        <taxon>Gunneridae</taxon>
        <taxon>Pentapetalae</taxon>
        <taxon>rosids</taxon>
        <taxon>malvids</taxon>
        <taxon>Malvales</taxon>
        <taxon>Malvaceae</taxon>
        <taxon>Malvoideae</taxon>
        <taxon>Hibiscus</taxon>
    </lineage>
</organism>
<evidence type="ECO:0000313" key="2">
    <source>
        <dbReference type="EMBL" id="KAE8715831.1"/>
    </source>
</evidence>
<proteinExistence type="predicted"/>
<sequence>MATVARVIHYQLLSNKPGANTRRELGGQVQVPVQKVKVGEPDNGKIVLQPRLCTLRSYGSDPVGVMKTRKEEGGQVSPFFETLSEYIESSKKSQDFEIISGRLAMIVFAATMTTEFVTGTSIFRKMDLQAIEEAVGACLGAMTCAAAFAWLSSARNKVGRIFTLGCSSFIDSVIDQIVDGLFYESDASDWSDDI</sequence>
<reference evidence="2" key="1">
    <citation type="submission" date="2019-09" db="EMBL/GenBank/DDBJ databases">
        <title>Draft genome information of white flower Hibiscus syriacus.</title>
        <authorList>
            <person name="Kim Y.-M."/>
        </authorList>
    </citation>
    <scope>NUCLEOTIDE SEQUENCE [LARGE SCALE GENOMIC DNA]</scope>
    <source>
        <strain evidence="2">YM2019G1</strain>
    </source>
</reference>
<dbReference type="SUPFAM" id="SSF103511">
    <property type="entry name" value="Chlorophyll a-b binding protein"/>
    <property type="match status" value="1"/>
</dbReference>
<name>A0A6A3BIS9_HIBSY</name>
<dbReference type="GO" id="GO:0071486">
    <property type="term" value="P:cellular response to high light intensity"/>
    <property type="evidence" value="ECO:0007669"/>
    <property type="project" value="InterPro"/>
</dbReference>
<keyword evidence="1" id="KW-1133">Transmembrane helix</keyword>
<keyword evidence="1" id="KW-0812">Transmembrane</keyword>
<evidence type="ECO:0000313" key="3">
    <source>
        <dbReference type="Proteomes" id="UP000436088"/>
    </source>
</evidence>
<dbReference type="InterPro" id="IPR044971">
    <property type="entry name" value="SEP2"/>
</dbReference>
<keyword evidence="3" id="KW-1185">Reference proteome</keyword>
<dbReference type="PANTHER" id="PTHR36490:SF1">
    <property type="entry name" value="STRESS ENHANCED PROTEIN 2, CHLOROPLASTIC"/>
    <property type="match status" value="1"/>
</dbReference>
<dbReference type="AlphaFoldDB" id="A0A6A3BIS9"/>
<keyword evidence="1" id="KW-0472">Membrane</keyword>
<evidence type="ECO:0000256" key="1">
    <source>
        <dbReference type="SAM" id="Phobius"/>
    </source>
</evidence>
<dbReference type="EMBL" id="VEPZ02000857">
    <property type="protein sequence ID" value="KAE8715831.1"/>
    <property type="molecule type" value="Genomic_DNA"/>
</dbReference>
<dbReference type="Gene3D" id="1.10.3460.10">
    <property type="entry name" value="Chlorophyll a/b binding protein domain"/>
    <property type="match status" value="1"/>
</dbReference>
<gene>
    <name evidence="2" type="ORF">F3Y22_tig00110160pilonHSYRG00723</name>
</gene>
<accession>A0A6A3BIS9</accession>
<comment type="caution">
    <text evidence="2">The sequence shown here is derived from an EMBL/GenBank/DDBJ whole genome shotgun (WGS) entry which is preliminary data.</text>
</comment>
<dbReference type="OrthoDB" id="1937750at2759"/>
<feature type="transmembrane region" description="Helical" evidence="1">
    <location>
        <begin position="134"/>
        <end position="151"/>
    </location>
</feature>
<dbReference type="Proteomes" id="UP000436088">
    <property type="component" value="Unassembled WGS sequence"/>
</dbReference>
<dbReference type="GO" id="GO:0009507">
    <property type="term" value="C:chloroplast"/>
    <property type="evidence" value="ECO:0007669"/>
    <property type="project" value="UniProtKB-SubCell"/>
</dbReference>
<dbReference type="PANTHER" id="PTHR36490">
    <property type="entry name" value="STRESS ENHANCED PROTEIN 2, CHLOROPLASTIC"/>
    <property type="match status" value="1"/>
</dbReference>
<protein>
    <submittedName>
        <fullName evidence="2">Stress enhanced protein 2</fullName>
    </submittedName>
</protein>